<evidence type="ECO:0000256" key="1">
    <source>
        <dbReference type="ARBA" id="ARBA00006484"/>
    </source>
</evidence>
<evidence type="ECO:0000313" key="4">
    <source>
        <dbReference type="Proteomes" id="UP000821853"/>
    </source>
</evidence>
<dbReference type="PANTHER" id="PTHR43669">
    <property type="entry name" value="5-KETO-D-GLUCONATE 5-REDUCTASE"/>
    <property type="match status" value="1"/>
</dbReference>
<comment type="caution">
    <text evidence="3">The sequence shown here is derived from an EMBL/GenBank/DDBJ whole genome shotgun (WGS) entry which is preliminary data.</text>
</comment>
<dbReference type="GO" id="GO:0016491">
    <property type="term" value="F:oxidoreductase activity"/>
    <property type="evidence" value="ECO:0007669"/>
    <property type="project" value="UniProtKB-KW"/>
</dbReference>
<comment type="similarity">
    <text evidence="1">Belongs to the short-chain dehydrogenases/reductases (SDR) family.</text>
</comment>
<sequence length="152" mass="15813">MAVSQGSLSGRLAVVTGGGGGIGAAICRALADRGARVVTADISLDAASKVAASLPGPEVHRALHVDVADASSIQELFNAIGSFSEEPATILVNCFGKSQPFTPFENTAEDMFDSDININLKVRFRPFDLGVSVIENGLGNTPVGKFFFQDKA</sequence>
<dbReference type="InterPro" id="IPR036291">
    <property type="entry name" value="NAD(P)-bd_dom_sf"/>
</dbReference>
<dbReference type="InterPro" id="IPR002347">
    <property type="entry name" value="SDR_fam"/>
</dbReference>
<reference evidence="3 4" key="1">
    <citation type="journal article" date="2020" name="Cell">
        <title>Large-Scale Comparative Analyses of Tick Genomes Elucidate Their Genetic Diversity and Vector Capacities.</title>
        <authorList>
            <consortium name="Tick Genome and Microbiome Consortium (TIGMIC)"/>
            <person name="Jia N."/>
            <person name="Wang J."/>
            <person name="Shi W."/>
            <person name="Du L."/>
            <person name="Sun Y."/>
            <person name="Zhan W."/>
            <person name="Jiang J.F."/>
            <person name="Wang Q."/>
            <person name="Zhang B."/>
            <person name="Ji P."/>
            <person name="Bell-Sakyi L."/>
            <person name="Cui X.M."/>
            <person name="Yuan T.T."/>
            <person name="Jiang B.G."/>
            <person name="Yang W.F."/>
            <person name="Lam T.T."/>
            <person name="Chang Q.C."/>
            <person name="Ding S.J."/>
            <person name="Wang X.J."/>
            <person name="Zhu J.G."/>
            <person name="Ruan X.D."/>
            <person name="Zhao L."/>
            <person name="Wei J.T."/>
            <person name="Ye R.Z."/>
            <person name="Que T.C."/>
            <person name="Du C.H."/>
            <person name="Zhou Y.H."/>
            <person name="Cheng J.X."/>
            <person name="Dai P.F."/>
            <person name="Guo W.B."/>
            <person name="Han X.H."/>
            <person name="Huang E.J."/>
            <person name="Li L.F."/>
            <person name="Wei W."/>
            <person name="Gao Y.C."/>
            <person name="Liu J.Z."/>
            <person name="Shao H.Z."/>
            <person name="Wang X."/>
            <person name="Wang C.C."/>
            <person name="Yang T.C."/>
            <person name="Huo Q.B."/>
            <person name="Li W."/>
            <person name="Chen H.Y."/>
            <person name="Chen S.E."/>
            <person name="Zhou L.G."/>
            <person name="Ni X.B."/>
            <person name="Tian J.H."/>
            <person name="Sheng Y."/>
            <person name="Liu T."/>
            <person name="Pan Y.S."/>
            <person name="Xia L.Y."/>
            <person name="Li J."/>
            <person name="Zhao F."/>
            <person name="Cao W.C."/>
        </authorList>
    </citation>
    <scope>NUCLEOTIDE SEQUENCE [LARGE SCALE GENOMIC DNA]</scope>
    <source>
        <strain evidence="3">HaeL-2018</strain>
    </source>
</reference>
<gene>
    <name evidence="3" type="ORF">HPB48_000987</name>
</gene>
<evidence type="ECO:0000256" key="2">
    <source>
        <dbReference type="ARBA" id="ARBA00023002"/>
    </source>
</evidence>
<dbReference type="Pfam" id="PF00106">
    <property type="entry name" value="adh_short"/>
    <property type="match status" value="1"/>
</dbReference>
<accession>A0A9J6GWR7</accession>
<dbReference type="PANTHER" id="PTHR43669:SF8">
    <property type="entry name" value="SHORT-CHAIN TYPE DEHYDROGENASE_REDUCTASE-RELATED"/>
    <property type="match status" value="1"/>
</dbReference>
<dbReference type="Proteomes" id="UP000821853">
    <property type="component" value="Chromosome 8"/>
</dbReference>
<protein>
    <submittedName>
        <fullName evidence="3">Uncharacterized protein</fullName>
    </submittedName>
</protein>
<keyword evidence="4" id="KW-1185">Reference proteome</keyword>
<dbReference type="OMA" id="CHALASH"/>
<organism evidence="3 4">
    <name type="scientific">Haemaphysalis longicornis</name>
    <name type="common">Bush tick</name>
    <dbReference type="NCBI Taxonomy" id="44386"/>
    <lineage>
        <taxon>Eukaryota</taxon>
        <taxon>Metazoa</taxon>
        <taxon>Ecdysozoa</taxon>
        <taxon>Arthropoda</taxon>
        <taxon>Chelicerata</taxon>
        <taxon>Arachnida</taxon>
        <taxon>Acari</taxon>
        <taxon>Parasitiformes</taxon>
        <taxon>Ixodida</taxon>
        <taxon>Ixodoidea</taxon>
        <taxon>Ixodidae</taxon>
        <taxon>Haemaphysalinae</taxon>
        <taxon>Haemaphysalis</taxon>
    </lineage>
</organism>
<dbReference type="SUPFAM" id="SSF51735">
    <property type="entry name" value="NAD(P)-binding Rossmann-fold domains"/>
    <property type="match status" value="1"/>
</dbReference>
<name>A0A9J6GWR7_HAELO</name>
<evidence type="ECO:0000313" key="3">
    <source>
        <dbReference type="EMBL" id="KAH9379917.1"/>
    </source>
</evidence>
<dbReference type="EMBL" id="JABSTR010000010">
    <property type="protein sequence ID" value="KAH9379917.1"/>
    <property type="molecule type" value="Genomic_DNA"/>
</dbReference>
<dbReference type="Gene3D" id="3.40.50.720">
    <property type="entry name" value="NAD(P)-binding Rossmann-like Domain"/>
    <property type="match status" value="1"/>
</dbReference>
<dbReference type="VEuPathDB" id="VectorBase:HLOH_044095"/>
<dbReference type="AlphaFoldDB" id="A0A9J6GWR7"/>
<keyword evidence="2" id="KW-0560">Oxidoreductase</keyword>
<proteinExistence type="inferred from homology"/>